<protein>
    <submittedName>
        <fullName evidence="1">Uncharacterized protein</fullName>
    </submittedName>
</protein>
<organism evidence="1 2">
    <name type="scientific">Streptomyces noursei</name>
    <name type="common">Streptomyces albulus</name>
    <dbReference type="NCBI Taxonomy" id="1971"/>
    <lineage>
        <taxon>Bacteria</taxon>
        <taxon>Bacillati</taxon>
        <taxon>Actinomycetota</taxon>
        <taxon>Actinomycetes</taxon>
        <taxon>Kitasatosporales</taxon>
        <taxon>Streptomycetaceae</taxon>
        <taxon>Streptomyces</taxon>
    </lineage>
</organism>
<comment type="caution">
    <text evidence="1">The sequence shown here is derived from an EMBL/GenBank/DDBJ whole genome shotgun (WGS) entry which is preliminary data.</text>
</comment>
<name>A0A401QRI8_STRNR</name>
<reference evidence="1 2" key="1">
    <citation type="journal article" date="2019" name="Microbiol. Resour. Announc.">
        <title>Draft Genome Sequence of the Most Traditional epsilon-Poly-l-Lysine Producer, Streptomyces albulus NBRC14147.</title>
        <authorList>
            <person name="Yamanaka K."/>
            <person name="Hamano Y."/>
        </authorList>
    </citation>
    <scope>NUCLEOTIDE SEQUENCE [LARGE SCALE GENOMIC DNA]</scope>
    <source>
        <strain evidence="1 2">NBRC 14147</strain>
    </source>
</reference>
<gene>
    <name evidence="1" type="ORF">SALB_00689</name>
</gene>
<evidence type="ECO:0000313" key="1">
    <source>
        <dbReference type="EMBL" id="GCB88020.1"/>
    </source>
</evidence>
<proteinExistence type="predicted"/>
<sequence length="79" mass="8601">MISVMDDHMPDGRSRVMRAQTIRSGTSGPVVLVVGRLTARRRVDPLPARRGVDPLPVPSPRRPVDELCTLADAVGVMSR</sequence>
<accession>A0A401QRI8</accession>
<dbReference type="EMBL" id="BHXC01000005">
    <property type="protein sequence ID" value="GCB88020.1"/>
    <property type="molecule type" value="Genomic_DNA"/>
</dbReference>
<evidence type="ECO:0000313" key="2">
    <source>
        <dbReference type="Proteomes" id="UP000288351"/>
    </source>
</evidence>
<dbReference type="Proteomes" id="UP000288351">
    <property type="component" value="Unassembled WGS sequence"/>
</dbReference>
<dbReference type="AlphaFoldDB" id="A0A401QRI8"/>